<evidence type="ECO:0000313" key="2">
    <source>
        <dbReference type="EMBL" id="GCE29712.1"/>
    </source>
</evidence>
<dbReference type="SUPFAM" id="SSF54427">
    <property type="entry name" value="NTF2-like"/>
    <property type="match status" value="1"/>
</dbReference>
<comment type="caution">
    <text evidence="2">The sequence shown here is derived from an EMBL/GenBank/DDBJ whole genome shotgun (WGS) entry which is preliminary data.</text>
</comment>
<evidence type="ECO:0000313" key="3">
    <source>
        <dbReference type="Proteomes" id="UP000287171"/>
    </source>
</evidence>
<dbReference type="AlphaFoldDB" id="A0A402BEJ1"/>
<evidence type="ECO:0000259" key="1">
    <source>
        <dbReference type="Pfam" id="PF12680"/>
    </source>
</evidence>
<sequence>MKMNAEMVQRWLNTYTRAWTTYDPDEIAALFTDDAEYRWHPWDEGEDVARGRSQIVAAWLENRDAAGTYHGEYRPLLIKDNMAIAVGLSSYYTDQTQETLKRAYHNLWVLHFTDEGQCRSFTEWYMQAPDKP</sequence>
<dbReference type="Proteomes" id="UP000287171">
    <property type="component" value="Unassembled WGS sequence"/>
</dbReference>
<feature type="domain" description="SnoaL-like" evidence="1">
    <location>
        <begin position="15"/>
        <end position="112"/>
    </location>
</feature>
<dbReference type="InterPro" id="IPR032710">
    <property type="entry name" value="NTF2-like_dom_sf"/>
</dbReference>
<organism evidence="2 3">
    <name type="scientific">Dictyobacter alpinus</name>
    <dbReference type="NCBI Taxonomy" id="2014873"/>
    <lineage>
        <taxon>Bacteria</taxon>
        <taxon>Bacillati</taxon>
        <taxon>Chloroflexota</taxon>
        <taxon>Ktedonobacteria</taxon>
        <taxon>Ktedonobacterales</taxon>
        <taxon>Dictyobacteraceae</taxon>
        <taxon>Dictyobacter</taxon>
    </lineage>
</organism>
<dbReference type="Pfam" id="PF12680">
    <property type="entry name" value="SnoaL_2"/>
    <property type="match status" value="1"/>
</dbReference>
<protein>
    <recommendedName>
        <fullName evidence="1">SnoaL-like domain-containing protein</fullName>
    </recommendedName>
</protein>
<name>A0A402BEJ1_9CHLR</name>
<accession>A0A402BEJ1</accession>
<proteinExistence type="predicted"/>
<gene>
    <name evidence="2" type="ORF">KDA_51960</name>
</gene>
<reference evidence="3" key="1">
    <citation type="submission" date="2018-12" db="EMBL/GenBank/DDBJ databases">
        <title>Tengunoibacter tsumagoiensis gen. nov., sp. nov., Dictyobacter kobayashii sp. nov., D. alpinus sp. nov., and D. joshuensis sp. nov. and description of Dictyobacteraceae fam. nov. within the order Ktedonobacterales isolated from Tengu-no-mugimeshi.</title>
        <authorList>
            <person name="Wang C.M."/>
            <person name="Zheng Y."/>
            <person name="Sakai Y."/>
            <person name="Toyoda A."/>
            <person name="Minakuchi Y."/>
            <person name="Abe K."/>
            <person name="Yokota A."/>
            <person name="Yabe S."/>
        </authorList>
    </citation>
    <scope>NUCLEOTIDE SEQUENCE [LARGE SCALE GENOMIC DNA]</scope>
    <source>
        <strain evidence="3">Uno16</strain>
    </source>
</reference>
<dbReference type="Gene3D" id="3.10.450.50">
    <property type="match status" value="1"/>
</dbReference>
<dbReference type="EMBL" id="BIFT01000002">
    <property type="protein sequence ID" value="GCE29712.1"/>
    <property type="molecule type" value="Genomic_DNA"/>
</dbReference>
<dbReference type="InterPro" id="IPR037401">
    <property type="entry name" value="SnoaL-like"/>
</dbReference>
<keyword evidence="3" id="KW-1185">Reference proteome</keyword>